<sequence>MRWEVARGWRLGRRKSIRLSETQDPVEKTGYQDVRRGIVYPRKLVCLVFESNPSLFRWLLSGYRIVPRGTSQ</sequence>
<dbReference type="EMBL" id="FP929003">
    <property type="protein sequence ID" value="CBK39936.1"/>
    <property type="molecule type" value="Genomic_DNA"/>
</dbReference>
<gene>
    <name evidence="1" type="ORF">NIDE0152</name>
</gene>
<dbReference type="KEGG" id="nde:NIDE0152"/>
<name>D8P9M7_9BACT</name>
<organism evidence="1 2">
    <name type="scientific">Nitrospira defluvii</name>
    <dbReference type="NCBI Taxonomy" id="330214"/>
    <lineage>
        <taxon>Bacteria</taxon>
        <taxon>Pseudomonadati</taxon>
        <taxon>Nitrospirota</taxon>
        <taxon>Nitrospiria</taxon>
        <taxon>Nitrospirales</taxon>
        <taxon>Nitrospiraceae</taxon>
        <taxon>Nitrospira</taxon>
    </lineage>
</organism>
<accession>D8P9M7</accession>
<dbReference type="AlphaFoldDB" id="D8P9M7"/>
<protein>
    <submittedName>
        <fullName evidence="1">Uncharacterized protein</fullName>
    </submittedName>
</protein>
<evidence type="ECO:0000313" key="1">
    <source>
        <dbReference type="EMBL" id="CBK39936.1"/>
    </source>
</evidence>
<evidence type="ECO:0000313" key="2">
    <source>
        <dbReference type="Proteomes" id="UP000001660"/>
    </source>
</evidence>
<reference evidence="1 2" key="1">
    <citation type="journal article" date="2010" name="Proc. Natl. Acad. Sci. U.S.A.">
        <title>A Nitrospira metagenome illuminates the physiology and evolution of globally important nitrite-oxidizing bacteria.</title>
        <authorList>
            <person name="Lucker S."/>
            <person name="Wagner M."/>
            <person name="Maixner F."/>
            <person name="Pelletier E."/>
            <person name="Koch H."/>
            <person name="Vacherie B."/>
            <person name="Rattei T."/>
            <person name="Sinninghe Damste J."/>
            <person name="Spieck E."/>
            <person name="Le Paslier D."/>
            <person name="Daims H."/>
        </authorList>
    </citation>
    <scope>NUCLEOTIDE SEQUENCE [LARGE SCALE GENOMIC DNA]</scope>
</reference>
<keyword evidence="2" id="KW-1185">Reference proteome</keyword>
<dbReference type="HOGENOM" id="CLU_2714893_0_0_0"/>
<proteinExistence type="predicted"/>
<dbReference type="Proteomes" id="UP000001660">
    <property type="component" value="Chromosome"/>
</dbReference>